<comment type="similarity">
    <text evidence="3">Belongs to the KdsC family.</text>
</comment>
<evidence type="ECO:0000313" key="13">
    <source>
        <dbReference type="Proteomes" id="UP001155010"/>
    </source>
</evidence>
<keyword evidence="8" id="KW-0378">Hydrolase</keyword>
<evidence type="ECO:0000313" key="12">
    <source>
        <dbReference type="EMBL" id="MCS3953310.1"/>
    </source>
</evidence>
<evidence type="ECO:0000256" key="3">
    <source>
        <dbReference type="ARBA" id="ARBA00005893"/>
    </source>
</evidence>
<evidence type="ECO:0000256" key="11">
    <source>
        <dbReference type="ARBA" id="ARBA00031051"/>
    </source>
</evidence>
<evidence type="ECO:0000256" key="1">
    <source>
        <dbReference type="ARBA" id="ARBA00000898"/>
    </source>
</evidence>
<dbReference type="Proteomes" id="UP001155010">
    <property type="component" value="Unassembled WGS sequence"/>
</dbReference>
<dbReference type="SUPFAM" id="SSF56784">
    <property type="entry name" value="HAD-like"/>
    <property type="match status" value="1"/>
</dbReference>
<dbReference type="Gene3D" id="3.40.50.1000">
    <property type="entry name" value="HAD superfamily/HAD-like"/>
    <property type="match status" value="1"/>
</dbReference>
<dbReference type="EC" id="3.1.3.45" evidence="5"/>
<evidence type="ECO:0000256" key="2">
    <source>
        <dbReference type="ARBA" id="ARBA00001946"/>
    </source>
</evidence>
<dbReference type="GO" id="GO:0008781">
    <property type="term" value="F:N-acylneuraminate cytidylyltransferase activity"/>
    <property type="evidence" value="ECO:0007669"/>
    <property type="project" value="TreeGrafter"/>
</dbReference>
<dbReference type="RefSeq" id="WP_259082577.1">
    <property type="nucleotide sequence ID" value="NZ_JANUBB010000021.1"/>
</dbReference>
<dbReference type="SFLD" id="SFLDS00003">
    <property type="entry name" value="Haloacid_Dehalogenase"/>
    <property type="match status" value="1"/>
</dbReference>
<comment type="catalytic activity">
    <reaction evidence="1">
        <text>3-deoxy-alpha-D-manno-2-octulosonate-8-phosphate + H2O = 3-deoxy-alpha-D-manno-oct-2-ulosonate + phosphate</text>
        <dbReference type="Rhea" id="RHEA:11500"/>
        <dbReference type="ChEBI" id="CHEBI:15377"/>
        <dbReference type="ChEBI" id="CHEBI:43474"/>
        <dbReference type="ChEBI" id="CHEBI:85985"/>
        <dbReference type="ChEBI" id="CHEBI:85986"/>
        <dbReference type="EC" id="3.1.3.45"/>
    </reaction>
</comment>
<dbReference type="PANTHER" id="PTHR21485">
    <property type="entry name" value="HAD SUPERFAMILY MEMBERS CMAS AND KDSC"/>
    <property type="match status" value="1"/>
</dbReference>
<dbReference type="InterPro" id="IPR050793">
    <property type="entry name" value="CMP-NeuNAc_synthase"/>
</dbReference>
<dbReference type="EMBL" id="JANUBB010000021">
    <property type="protein sequence ID" value="MCS3953310.1"/>
    <property type="molecule type" value="Genomic_DNA"/>
</dbReference>
<sequence>MAEIKVIISDVDGVLTDGGMIYHSDGTESKKFSVYDGGGTALAEKAGLDIVAMSGEEAPLIGERCRKMGIEDVRLGVKNKLKESYNIKSKYGIENKEVIVISDFINDLNIMREFKSACPKSAPELIRSEADWVVGVKGGEGVLWHVVKEVLLWQEKFNDALGRYLKSRAE</sequence>
<evidence type="ECO:0000256" key="6">
    <source>
        <dbReference type="ARBA" id="ARBA00020092"/>
    </source>
</evidence>
<dbReference type="GO" id="GO:0046872">
    <property type="term" value="F:metal ion binding"/>
    <property type="evidence" value="ECO:0007669"/>
    <property type="project" value="UniProtKB-KW"/>
</dbReference>
<proteinExistence type="inferred from homology"/>
<comment type="subunit">
    <text evidence="4">Homotetramer.</text>
</comment>
<gene>
    <name evidence="12" type="ORF">GGP83_003285</name>
</gene>
<dbReference type="SFLD" id="SFLDG01136">
    <property type="entry name" value="C1.6:_Phosphoserine_Phosphatas"/>
    <property type="match status" value="1"/>
</dbReference>
<accession>A0A9X2UAY9</accession>
<evidence type="ECO:0000256" key="5">
    <source>
        <dbReference type="ARBA" id="ARBA00013066"/>
    </source>
</evidence>
<comment type="caution">
    <text evidence="12">The sequence shown here is derived from an EMBL/GenBank/DDBJ whole genome shotgun (WGS) entry which is preliminary data.</text>
</comment>
<keyword evidence="10" id="KW-0448">Lipopolysaccharide biosynthesis</keyword>
<name>A0A9X2UAY9_9BACT</name>
<keyword evidence="9" id="KW-0460">Magnesium</keyword>
<dbReference type="AlphaFoldDB" id="A0A9X2UAY9"/>
<evidence type="ECO:0000256" key="4">
    <source>
        <dbReference type="ARBA" id="ARBA00011881"/>
    </source>
</evidence>
<evidence type="ECO:0000256" key="7">
    <source>
        <dbReference type="ARBA" id="ARBA00022723"/>
    </source>
</evidence>
<dbReference type="SFLD" id="SFLDG01138">
    <property type="entry name" value="C1.6.2:_Deoxy-d-mannose-octulo"/>
    <property type="match status" value="1"/>
</dbReference>
<evidence type="ECO:0000256" key="10">
    <source>
        <dbReference type="ARBA" id="ARBA00022985"/>
    </source>
</evidence>
<protein>
    <recommendedName>
        <fullName evidence="6">3-deoxy-D-manno-octulosonate 8-phosphate phosphatase KdsC</fullName>
        <ecNumber evidence="5">3.1.3.45</ecNumber>
    </recommendedName>
    <alternativeName>
        <fullName evidence="11">KDO 8-P phosphatase</fullName>
    </alternativeName>
</protein>
<dbReference type="PANTHER" id="PTHR21485:SF6">
    <property type="entry name" value="N-ACYLNEURAMINATE CYTIDYLYLTRANSFERASE-RELATED"/>
    <property type="match status" value="1"/>
</dbReference>
<evidence type="ECO:0000256" key="9">
    <source>
        <dbReference type="ARBA" id="ARBA00022842"/>
    </source>
</evidence>
<dbReference type="InterPro" id="IPR010023">
    <property type="entry name" value="KdsC_fam"/>
</dbReference>
<evidence type="ECO:0000256" key="8">
    <source>
        <dbReference type="ARBA" id="ARBA00022801"/>
    </source>
</evidence>
<dbReference type="GO" id="GO:0009103">
    <property type="term" value="P:lipopolysaccharide biosynthetic process"/>
    <property type="evidence" value="ECO:0007669"/>
    <property type="project" value="UniProtKB-KW"/>
</dbReference>
<keyword evidence="7" id="KW-0479">Metal-binding</keyword>
<organism evidence="12 13">
    <name type="scientific">Salinibacter ruber</name>
    <dbReference type="NCBI Taxonomy" id="146919"/>
    <lineage>
        <taxon>Bacteria</taxon>
        <taxon>Pseudomonadati</taxon>
        <taxon>Rhodothermota</taxon>
        <taxon>Rhodothermia</taxon>
        <taxon>Rhodothermales</taxon>
        <taxon>Salinibacteraceae</taxon>
        <taxon>Salinibacter</taxon>
    </lineage>
</organism>
<dbReference type="InterPro" id="IPR023214">
    <property type="entry name" value="HAD_sf"/>
</dbReference>
<reference evidence="12" key="1">
    <citation type="submission" date="2022-08" db="EMBL/GenBank/DDBJ databases">
        <title>Genomic Encyclopedia of Type Strains, Phase V (KMG-V): Genome sequencing to study the core and pangenomes of soil and plant-associated prokaryotes.</title>
        <authorList>
            <person name="Whitman W."/>
        </authorList>
    </citation>
    <scope>NUCLEOTIDE SEQUENCE</scope>
    <source>
        <strain evidence="12">SP2017</strain>
    </source>
</reference>
<dbReference type="InterPro" id="IPR036412">
    <property type="entry name" value="HAD-like_sf"/>
</dbReference>
<comment type="cofactor">
    <cofactor evidence="2">
        <name>Mg(2+)</name>
        <dbReference type="ChEBI" id="CHEBI:18420"/>
    </cofactor>
</comment>
<dbReference type="GO" id="GO:0019143">
    <property type="term" value="F:3-deoxy-manno-octulosonate-8-phosphatase activity"/>
    <property type="evidence" value="ECO:0007669"/>
    <property type="project" value="UniProtKB-EC"/>
</dbReference>